<protein>
    <recommendedName>
        <fullName evidence="2">Exocyst complex component EXOC6/Sec15 N-terminal domain-containing protein</fullName>
    </recommendedName>
</protein>
<accession>A0AAD5YNF8</accession>
<comment type="caution">
    <text evidence="3">The sequence shown here is derived from an EMBL/GenBank/DDBJ whole genome shotgun (WGS) entry which is preliminary data.</text>
</comment>
<dbReference type="AlphaFoldDB" id="A0AAD5YNF8"/>
<proteinExistence type="predicted"/>
<gene>
    <name evidence="3" type="ORF">NP233_g8104</name>
</gene>
<sequence length="275" mass="30103">MTLDGDEDSRCVVDADDDDDTTIVDDDPLLFVDEQLGLEPPESSSKLTSGTTPMPFPEMTDLGGRKWCSNALSTGEADLAAGTIQGLIESKGAEIEKICIDNYQYFISSVSTLFTVKSYADKMKETIASLDTSVAQLGGGLVDKKRNLLQTKKMAANLDEAIDTLQACLWVLDVVNRVSEMVKERKCWSALRSLEDIQSMPPTSIAQTPFFHSRLVASDESERVVGSPSELKYQGIANLNWCYLPKILSPSISWPLAGSKEAERQNPSLTLNKVP</sequence>
<dbReference type="PANTHER" id="PTHR12702">
    <property type="entry name" value="SEC15"/>
    <property type="match status" value="1"/>
</dbReference>
<evidence type="ECO:0000313" key="4">
    <source>
        <dbReference type="Proteomes" id="UP001213000"/>
    </source>
</evidence>
<dbReference type="PANTHER" id="PTHR12702:SF0">
    <property type="entry name" value="EXOCYST COMPLEX COMPONENT 6"/>
    <property type="match status" value="1"/>
</dbReference>
<dbReference type="InterPro" id="IPR007225">
    <property type="entry name" value="EXOC6/Sec15"/>
</dbReference>
<evidence type="ECO:0000313" key="3">
    <source>
        <dbReference type="EMBL" id="KAJ3564736.1"/>
    </source>
</evidence>
<feature type="region of interest" description="Disordered" evidence="1">
    <location>
        <begin position="1"/>
        <end position="24"/>
    </location>
</feature>
<dbReference type="Proteomes" id="UP001213000">
    <property type="component" value="Unassembled WGS sequence"/>
</dbReference>
<keyword evidence="4" id="KW-1185">Reference proteome</keyword>
<evidence type="ECO:0000256" key="1">
    <source>
        <dbReference type="SAM" id="MobiDB-lite"/>
    </source>
</evidence>
<dbReference type="GO" id="GO:0090522">
    <property type="term" value="P:vesicle tethering involved in exocytosis"/>
    <property type="evidence" value="ECO:0007669"/>
    <property type="project" value="InterPro"/>
</dbReference>
<evidence type="ECO:0000259" key="2">
    <source>
        <dbReference type="Pfam" id="PF20651"/>
    </source>
</evidence>
<dbReference type="Pfam" id="PF20651">
    <property type="entry name" value="EXOC6_Sec15_N"/>
    <property type="match status" value="1"/>
</dbReference>
<feature type="domain" description="Exocyst complex component EXOC6/Sec15 N-terminal" evidence="2">
    <location>
        <begin position="85"/>
        <end position="211"/>
    </location>
</feature>
<organism evidence="3 4">
    <name type="scientific">Leucocoprinus birnbaumii</name>
    <dbReference type="NCBI Taxonomy" id="56174"/>
    <lineage>
        <taxon>Eukaryota</taxon>
        <taxon>Fungi</taxon>
        <taxon>Dikarya</taxon>
        <taxon>Basidiomycota</taxon>
        <taxon>Agaricomycotina</taxon>
        <taxon>Agaricomycetes</taxon>
        <taxon>Agaricomycetidae</taxon>
        <taxon>Agaricales</taxon>
        <taxon>Agaricineae</taxon>
        <taxon>Agaricaceae</taxon>
        <taxon>Leucocoprinus</taxon>
    </lineage>
</organism>
<name>A0AAD5YNF8_9AGAR</name>
<dbReference type="InterPro" id="IPR048359">
    <property type="entry name" value="EXOC6_Sec15_N"/>
</dbReference>
<dbReference type="GO" id="GO:0006886">
    <property type="term" value="P:intracellular protein transport"/>
    <property type="evidence" value="ECO:0007669"/>
    <property type="project" value="InterPro"/>
</dbReference>
<reference evidence="3" key="1">
    <citation type="submission" date="2022-07" db="EMBL/GenBank/DDBJ databases">
        <title>Genome Sequence of Leucocoprinus birnbaumii.</title>
        <authorList>
            <person name="Buettner E."/>
        </authorList>
    </citation>
    <scope>NUCLEOTIDE SEQUENCE</scope>
    <source>
        <strain evidence="3">VT141</strain>
    </source>
</reference>
<dbReference type="GO" id="GO:0006893">
    <property type="term" value="P:Golgi to plasma membrane transport"/>
    <property type="evidence" value="ECO:0007669"/>
    <property type="project" value="TreeGrafter"/>
</dbReference>
<feature type="compositionally biased region" description="Acidic residues" evidence="1">
    <location>
        <begin position="14"/>
        <end position="24"/>
    </location>
</feature>
<dbReference type="GO" id="GO:0000145">
    <property type="term" value="C:exocyst"/>
    <property type="evidence" value="ECO:0007669"/>
    <property type="project" value="TreeGrafter"/>
</dbReference>
<dbReference type="GO" id="GO:0016020">
    <property type="term" value="C:membrane"/>
    <property type="evidence" value="ECO:0007669"/>
    <property type="project" value="TreeGrafter"/>
</dbReference>
<dbReference type="EMBL" id="JANIEX010000635">
    <property type="protein sequence ID" value="KAJ3564736.1"/>
    <property type="molecule type" value="Genomic_DNA"/>
</dbReference>